<protein>
    <submittedName>
        <fullName evidence="1">Uncharacterized protein</fullName>
    </submittedName>
</protein>
<gene>
    <name evidence="1" type="ORF">HOLleu_36660</name>
</gene>
<reference evidence="1" key="1">
    <citation type="submission" date="2021-10" db="EMBL/GenBank/DDBJ databases">
        <title>Tropical sea cucumber genome reveals ecological adaptation and Cuvierian tubules defense mechanism.</title>
        <authorList>
            <person name="Chen T."/>
        </authorList>
    </citation>
    <scope>NUCLEOTIDE SEQUENCE</scope>
    <source>
        <strain evidence="1">Nanhai2018</strain>
        <tissue evidence="1">Muscle</tissue>
    </source>
</reference>
<keyword evidence="2" id="KW-1185">Reference proteome</keyword>
<proteinExistence type="predicted"/>
<sequence>MSGLEVAVNIPLLSEEPSGPPSHSLALAKFYDRRRGDIPKANILYPYKPVDKIVMDDCHVVVQNGDEEIRANFQRAVNPCVPSPDKVDDEIKRFMGSDFHFGNPEPHFAFCDRHSFDNDFCNAVKSVRTEVQQEGPNICQFWRIDDVHSCATTTQINTMTKYFRDFILLENDPLEIVASETMKGNFSIGLKYPCLVKPSKNCDKQK</sequence>
<organism evidence="1 2">
    <name type="scientific">Holothuria leucospilota</name>
    <name type="common">Black long sea cucumber</name>
    <name type="synonym">Mertensiothuria leucospilota</name>
    <dbReference type="NCBI Taxonomy" id="206669"/>
    <lineage>
        <taxon>Eukaryota</taxon>
        <taxon>Metazoa</taxon>
        <taxon>Echinodermata</taxon>
        <taxon>Eleutherozoa</taxon>
        <taxon>Echinozoa</taxon>
        <taxon>Holothuroidea</taxon>
        <taxon>Aspidochirotacea</taxon>
        <taxon>Aspidochirotida</taxon>
        <taxon>Holothuriidae</taxon>
        <taxon>Holothuria</taxon>
    </lineage>
</organism>
<comment type="caution">
    <text evidence="1">The sequence shown here is derived from an EMBL/GenBank/DDBJ whole genome shotgun (WGS) entry which is preliminary data.</text>
</comment>
<evidence type="ECO:0000313" key="2">
    <source>
        <dbReference type="Proteomes" id="UP001152320"/>
    </source>
</evidence>
<accession>A0A9Q1BGS9</accession>
<evidence type="ECO:0000313" key="1">
    <source>
        <dbReference type="EMBL" id="KAJ8024047.1"/>
    </source>
</evidence>
<dbReference type="EMBL" id="JAIZAY010000019">
    <property type="protein sequence ID" value="KAJ8024047.1"/>
    <property type="molecule type" value="Genomic_DNA"/>
</dbReference>
<dbReference type="AlphaFoldDB" id="A0A9Q1BGS9"/>
<name>A0A9Q1BGS9_HOLLE</name>
<dbReference type="Proteomes" id="UP001152320">
    <property type="component" value="Chromosome 19"/>
</dbReference>